<dbReference type="Gene3D" id="3.40.50.1820">
    <property type="entry name" value="alpha/beta hydrolase"/>
    <property type="match status" value="1"/>
</dbReference>
<dbReference type="eggNOG" id="ENOG502QR4E">
    <property type="taxonomic scope" value="Eukaryota"/>
</dbReference>
<keyword evidence="9" id="KW-1185">Reference proteome</keyword>
<dbReference type="ESTHER" id="cicar-a0a1s2ykn9">
    <property type="family name" value="Plant_lipase_EDS1-like"/>
</dbReference>
<evidence type="ECO:0000256" key="1">
    <source>
        <dbReference type="ARBA" id="ARBA00004123"/>
    </source>
</evidence>
<dbReference type="GO" id="GO:0006629">
    <property type="term" value="P:lipid metabolic process"/>
    <property type="evidence" value="ECO:0007669"/>
    <property type="project" value="InterPro"/>
</dbReference>
<reference evidence="10" key="2">
    <citation type="submission" date="2025-08" db="UniProtKB">
        <authorList>
            <consortium name="RefSeq"/>
        </authorList>
    </citation>
    <scope>IDENTIFICATION</scope>
    <source>
        <tissue evidence="10">Etiolated seedlings</tissue>
    </source>
</reference>
<feature type="domain" description="Fungal lipase-type" evidence="7">
    <location>
        <begin position="90"/>
        <end position="203"/>
    </location>
</feature>
<dbReference type="InterPro" id="IPR041266">
    <property type="entry name" value="EDS1_EP"/>
</dbReference>
<evidence type="ECO:0000313" key="9">
    <source>
        <dbReference type="Proteomes" id="UP000087171"/>
    </source>
</evidence>
<dbReference type="GO" id="GO:0006952">
    <property type="term" value="P:defense response"/>
    <property type="evidence" value="ECO:0007669"/>
    <property type="project" value="UniProtKB-KW"/>
</dbReference>
<dbReference type="GO" id="GO:0005737">
    <property type="term" value="C:cytoplasm"/>
    <property type="evidence" value="ECO:0007669"/>
    <property type="project" value="UniProtKB-SubCell"/>
</dbReference>
<dbReference type="InterPro" id="IPR002921">
    <property type="entry name" value="Fungal_lipase-type"/>
</dbReference>
<dbReference type="OrthoDB" id="426718at2759"/>
<evidence type="ECO:0000256" key="6">
    <source>
        <dbReference type="ARBA" id="ARBA00023242"/>
    </source>
</evidence>
<keyword evidence="6" id="KW-0539">Nucleus</keyword>
<feature type="domain" description="EDS1 EP" evidence="8">
    <location>
        <begin position="410"/>
        <end position="608"/>
    </location>
</feature>
<evidence type="ECO:0000259" key="8">
    <source>
        <dbReference type="Pfam" id="PF18117"/>
    </source>
</evidence>
<gene>
    <name evidence="10" type="primary">LOC101508060</name>
</gene>
<dbReference type="PANTHER" id="PTHR47090">
    <property type="entry name" value="PROTEIN EDS1-RELATED"/>
    <property type="match status" value="1"/>
</dbReference>
<dbReference type="SUPFAM" id="SSF53474">
    <property type="entry name" value="alpha/beta-Hydrolases"/>
    <property type="match status" value="1"/>
</dbReference>
<accession>A0A1S2YKN9</accession>
<keyword evidence="3" id="KW-0963">Cytoplasm</keyword>
<dbReference type="InterPro" id="IPR044214">
    <property type="entry name" value="EDS1-like"/>
</dbReference>
<dbReference type="PaxDb" id="3827-XP_004506228.1"/>
<evidence type="ECO:0000256" key="2">
    <source>
        <dbReference type="ARBA" id="ARBA00004496"/>
    </source>
</evidence>
<dbReference type="InterPro" id="IPR029058">
    <property type="entry name" value="AB_hydrolase_fold"/>
</dbReference>
<dbReference type="GeneID" id="101508060"/>
<name>A0A1S2YKN9_CICAR</name>
<sequence>MAGGLLGDNIGLNEEVIKKTCSLSFKAQNTSKELYISEKFSSTSSELVYLLISFPSSWVETDWFVRKPFGETKIDLARFPSLKSVGNDEPALVNEAFLNRFHRLLKFTSIISEVNKAIAEGKQVVFTGHSSGGVMAILTTFCALEQNFNPKKKQIQHKSPLCVTFGSPLIGNHIFSHASRRENWSHNFIHFVMRYDIVPRIFLAPFSSIEKLFSHVLQLLCHNKSKPYDNVACEFYSIVMRNVGIVTSHAACNLMGSTNLLLENVTNFVELSPYRPFGTYIFCNGNGQLIVVKNSDAVLQLLFNVTQLTDSAQLSEVANKSILQHLAYEDEIEESLGMQNVVYLDKLDDLPLSADDSLNADVAAALDGLGLSIRARLCLRAAGELEKQKERNEEKIKKEVQEKGVASMRELEDYKALCEINNGKGYYDAFKVQQDEKDFQANVKRLVLAGIWDEIIEMLKKYELPDEFEGKEDWIILGTRFRRLVEPLDIANYYRHLKHEDTGPYMNKARPKRYRYTQRWLEHAKRLAKKDITESSIWAEVEELCSWISNKKPFEDVKERVLKCEQDIKKWTEKGEELTKDVFSKDPTFMKLWENLPVEHKSTSCISTLFTVNKG</sequence>
<dbReference type="KEGG" id="cam:101508060"/>
<evidence type="ECO:0000256" key="4">
    <source>
        <dbReference type="ARBA" id="ARBA00022801"/>
    </source>
</evidence>
<reference evidence="9" key="1">
    <citation type="journal article" date="2013" name="Nat. Biotechnol.">
        <title>Draft genome sequence of chickpea (Cicer arietinum) provides a resource for trait improvement.</title>
        <authorList>
            <person name="Varshney R.K."/>
            <person name="Song C."/>
            <person name="Saxena R.K."/>
            <person name="Azam S."/>
            <person name="Yu S."/>
            <person name="Sharpe A.G."/>
            <person name="Cannon S."/>
            <person name="Baek J."/>
            <person name="Rosen B.D."/>
            <person name="Tar'an B."/>
            <person name="Millan T."/>
            <person name="Zhang X."/>
            <person name="Ramsay L.D."/>
            <person name="Iwata A."/>
            <person name="Wang Y."/>
            <person name="Nelson W."/>
            <person name="Farmer A.D."/>
            <person name="Gaur P.M."/>
            <person name="Soderlund C."/>
            <person name="Penmetsa R.V."/>
            <person name="Xu C."/>
            <person name="Bharti A.K."/>
            <person name="He W."/>
            <person name="Winter P."/>
            <person name="Zhao S."/>
            <person name="Hane J.K."/>
            <person name="Carrasquilla-Garcia N."/>
            <person name="Condie J.A."/>
            <person name="Upadhyaya H.D."/>
            <person name="Luo M.C."/>
            <person name="Thudi M."/>
            <person name="Gowda C.L."/>
            <person name="Singh N.P."/>
            <person name="Lichtenzveig J."/>
            <person name="Gali K.K."/>
            <person name="Rubio J."/>
            <person name="Nadarajan N."/>
            <person name="Dolezel J."/>
            <person name="Bansal K.C."/>
            <person name="Xu X."/>
            <person name="Edwards D."/>
            <person name="Zhang G."/>
            <person name="Kahl G."/>
            <person name="Gil J."/>
            <person name="Singh K.B."/>
            <person name="Datta S.K."/>
            <person name="Jackson S.A."/>
            <person name="Wang J."/>
            <person name="Cook D.R."/>
        </authorList>
    </citation>
    <scope>NUCLEOTIDE SEQUENCE [LARGE SCALE GENOMIC DNA]</scope>
    <source>
        <strain evidence="9">cv. CDC Frontier</strain>
    </source>
</reference>
<organism evidence="9 10">
    <name type="scientific">Cicer arietinum</name>
    <name type="common">Chickpea</name>
    <name type="synonym">Garbanzo</name>
    <dbReference type="NCBI Taxonomy" id="3827"/>
    <lineage>
        <taxon>Eukaryota</taxon>
        <taxon>Viridiplantae</taxon>
        <taxon>Streptophyta</taxon>
        <taxon>Embryophyta</taxon>
        <taxon>Tracheophyta</taxon>
        <taxon>Spermatophyta</taxon>
        <taxon>Magnoliopsida</taxon>
        <taxon>eudicotyledons</taxon>
        <taxon>Gunneridae</taxon>
        <taxon>Pentapetalae</taxon>
        <taxon>rosids</taxon>
        <taxon>fabids</taxon>
        <taxon>Fabales</taxon>
        <taxon>Fabaceae</taxon>
        <taxon>Papilionoideae</taxon>
        <taxon>50 kb inversion clade</taxon>
        <taxon>NPAAA clade</taxon>
        <taxon>Hologalegina</taxon>
        <taxon>IRL clade</taxon>
        <taxon>Cicereae</taxon>
        <taxon>Cicer</taxon>
    </lineage>
</organism>
<dbReference type="GO" id="GO:0005634">
    <property type="term" value="C:nucleus"/>
    <property type="evidence" value="ECO:0007669"/>
    <property type="project" value="UniProtKB-SubCell"/>
</dbReference>
<dbReference type="AlphaFoldDB" id="A0A1S2YKN9"/>
<keyword evidence="4" id="KW-0378">Hydrolase</keyword>
<dbReference type="GO" id="GO:0016787">
    <property type="term" value="F:hydrolase activity"/>
    <property type="evidence" value="ECO:0007669"/>
    <property type="project" value="UniProtKB-KW"/>
</dbReference>
<dbReference type="Proteomes" id="UP000087171">
    <property type="component" value="Chromosome Ca6"/>
</dbReference>
<protein>
    <submittedName>
        <fullName evidence="10">Protein EDS1L-like</fullName>
    </submittedName>
</protein>
<dbReference type="Pfam" id="PF01764">
    <property type="entry name" value="Lipase_3"/>
    <property type="match status" value="1"/>
</dbReference>
<evidence type="ECO:0000256" key="5">
    <source>
        <dbReference type="ARBA" id="ARBA00022821"/>
    </source>
</evidence>
<keyword evidence="5" id="KW-0611">Plant defense</keyword>
<comment type="subcellular location">
    <subcellularLocation>
        <location evidence="2">Cytoplasm</location>
    </subcellularLocation>
    <subcellularLocation>
        <location evidence="1">Nucleus</location>
    </subcellularLocation>
</comment>
<dbReference type="STRING" id="3827.A0A1S2YKN9"/>
<evidence type="ECO:0000259" key="7">
    <source>
        <dbReference type="Pfam" id="PF01764"/>
    </source>
</evidence>
<proteinExistence type="predicted"/>
<evidence type="ECO:0000256" key="3">
    <source>
        <dbReference type="ARBA" id="ARBA00022490"/>
    </source>
</evidence>
<dbReference type="Pfam" id="PF18117">
    <property type="entry name" value="EDS1_EP"/>
    <property type="match status" value="1"/>
</dbReference>
<dbReference type="RefSeq" id="XP_004506228.1">
    <property type="nucleotide sequence ID" value="XM_004506171.3"/>
</dbReference>
<evidence type="ECO:0000313" key="10">
    <source>
        <dbReference type="RefSeq" id="XP_004506228.1"/>
    </source>
</evidence>
<dbReference type="PANTHER" id="PTHR47090:SF5">
    <property type="entry name" value="ENHANCED DISEASE SUSCEPTIBILITY PROTEIN"/>
    <property type="match status" value="1"/>
</dbReference>